<dbReference type="PANTHER" id="PTHR37423">
    <property type="entry name" value="SOLUBLE LYTIC MUREIN TRANSGLYCOSYLASE-RELATED"/>
    <property type="match status" value="1"/>
</dbReference>
<keyword evidence="3 4" id="KW-0732">Signal</keyword>
<dbReference type="Gene3D" id="1.25.20.10">
    <property type="entry name" value="Bacterial muramidases"/>
    <property type="match status" value="1"/>
</dbReference>
<dbReference type="InterPro" id="IPR008258">
    <property type="entry name" value="Transglycosylase_SLT_dom_1"/>
</dbReference>
<dbReference type="Pfam" id="PF01464">
    <property type="entry name" value="SLT"/>
    <property type="match status" value="1"/>
</dbReference>
<dbReference type="InterPro" id="IPR008939">
    <property type="entry name" value="Lytic_TGlycosylase_superhlx_U"/>
</dbReference>
<keyword evidence="7" id="KW-1185">Reference proteome</keyword>
<accession>A0A839ZTV9</accession>
<feature type="chain" id="PRO_5032636711" evidence="4">
    <location>
        <begin position="26"/>
        <end position="530"/>
    </location>
</feature>
<reference evidence="6 7" key="1">
    <citation type="submission" date="2020-08" db="EMBL/GenBank/DDBJ databases">
        <title>Genomic Encyclopedia of Type Strains, Phase IV (KMG-IV): sequencing the most valuable type-strain genomes for metagenomic binning, comparative biology and taxonomic classification.</title>
        <authorList>
            <person name="Goeker M."/>
        </authorList>
    </citation>
    <scope>NUCLEOTIDE SEQUENCE [LARGE SCALE GENOMIC DNA]</scope>
    <source>
        <strain evidence="6 7">DSM 21793</strain>
    </source>
</reference>
<sequence>MRARKGMRIAVLTMICSAIAGTTNAAPQALSPWDAKRYAAAFDAVDRGDFIDAEMQTSEIKDRSLTGHLAFRQLMHPGGHVATYDDLAKWLDQYSDLPGAERIYTLASKRKPALAKPLKAPLLAGADWRRVEVTAQGISGKAPADRTRKAREAFYSGDVQTAMDLAPAVGERWIAGLAAYRLKNYAVAQTFFSQVARDEQEDPWLRSAAAYWAARSLEETGDTTRAQGFLKLAARHPTTFYGMIAERRVRLEALDRVSEAPPPPVAREIVPATFASAPSAHLTPFIREDARAHRATALAQIGMPVEAGLELRAGLAMAKTEAERSQWMSLILALNAPLTSDADVAASLPAGRSFAEPDYPTPLLEPKSGFTIDRALVYAIVRQESRFNPQAVSPAGAVGLMQVMPEAAARAAGDDKLKADMSPMFDPAFNLRVGQDYVTWLMERGVGYDILRTVAAYNGGPGTLLKTAKMVGEEADSLMLIESLPSQETRNYVEKVMAGYWTYRKKFGLDTKTLDALAQGARFVDARLDR</sequence>
<comment type="caution">
    <text evidence="6">The sequence shown here is derived from an EMBL/GenBank/DDBJ whole genome shotgun (WGS) entry which is preliminary data.</text>
</comment>
<evidence type="ECO:0000256" key="3">
    <source>
        <dbReference type="ARBA" id="ARBA00022729"/>
    </source>
</evidence>
<dbReference type="GO" id="GO:0008933">
    <property type="term" value="F:peptidoglycan lytic transglycosylase activity"/>
    <property type="evidence" value="ECO:0007669"/>
    <property type="project" value="InterPro"/>
</dbReference>
<evidence type="ECO:0000256" key="2">
    <source>
        <dbReference type="ARBA" id="ARBA00009387"/>
    </source>
</evidence>
<protein>
    <submittedName>
        <fullName evidence="6">Soluble lytic murein transglycosylase-like protein</fullName>
    </submittedName>
</protein>
<evidence type="ECO:0000256" key="4">
    <source>
        <dbReference type="SAM" id="SignalP"/>
    </source>
</evidence>
<dbReference type="GO" id="GO:0016020">
    <property type="term" value="C:membrane"/>
    <property type="evidence" value="ECO:0007669"/>
    <property type="project" value="InterPro"/>
</dbReference>
<dbReference type="InterPro" id="IPR023346">
    <property type="entry name" value="Lysozyme-like_dom_sf"/>
</dbReference>
<gene>
    <name evidence="6" type="ORF">GGQ61_000383</name>
</gene>
<dbReference type="EMBL" id="JACIDK010000001">
    <property type="protein sequence ID" value="MBB3889686.1"/>
    <property type="molecule type" value="Genomic_DNA"/>
</dbReference>
<dbReference type="PANTHER" id="PTHR37423:SF2">
    <property type="entry name" value="MEMBRANE-BOUND LYTIC MUREIN TRANSGLYCOSYLASE C"/>
    <property type="match status" value="1"/>
</dbReference>
<organism evidence="6 7">
    <name type="scientific">Phenylobacterium haematophilum</name>
    <dbReference type="NCBI Taxonomy" id="98513"/>
    <lineage>
        <taxon>Bacteria</taxon>
        <taxon>Pseudomonadati</taxon>
        <taxon>Pseudomonadota</taxon>
        <taxon>Alphaproteobacteria</taxon>
        <taxon>Caulobacterales</taxon>
        <taxon>Caulobacteraceae</taxon>
        <taxon>Phenylobacterium</taxon>
    </lineage>
</organism>
<dbReference type="PROSITE" id="PS00922">
    <property type="entry name" value="TRANSGLYCOSYLASE"/>
    <property type="match status" value="1"/>
</dbReference>
<dbReference type="SUPFAM" id="SSF48435">
    <property type="entry name" value="Bacterial muramidases"/>
    <property type="match status" value="1"/>
</dbReference>
<evidence type="ECO:0000259" key="5">
    <source>
        <dbReference type="Pfam" id="PF01464"/>
    </source>
</evidence>
<dbReference type="GO" id="GO:0042597">
    <property type="term" value="C:periplasmic space"/>
    <property type="evidence" value="ECO:0007669"/>
    <property type="project" value="InterPro"/>
</dbReference>
<dbReference type="AlphaFoldDB" id="A0A839ZTV9"/>
<dbReference type="GO" id="GO:0000270">
    <property type="term" value="P:peptidoglycan metabolic process"/>
    <property type="evidence" value="ECO:0007669"/>
    <property type="project" value="InterPro"/>
</dbReference>
<evidence type="ECO:0000313" key="7">
    <source>
        <dbReference type="Proteomes" id="UP000530564"/>
    </source>
</evidence>
<dbReference type="Gene3D" id="1.10.530.10">
    <property type="match status" value="1"/>
</dbReference>
<dbReference type="SUPFAM" id="SSF53955">
    <property type="entry name" value="Lysozyme-like"/>
    <property type="match status" value="1"/>
</dbReference>
<dbReference type="RefSeq" id="WP_183769686.1">
    <property type="nucleotide sequence ID" value="NZ_JACIDK010000001.1"/>
</dbReference>
<feature type="signal peptide" evidence="4">
    <location>
        <begin position="1"/>
        <end position="25"/>
    </location>
</feature>
<dbReference type="GO" id="GO:0004553">
    <property type="term" value="F:hydrolase activity, hydrolyzing O-glycosyl compounds"/>
    <property type="evidence" value="ECO:0007669"/>
    <property type="project" value="InterPro"/>
</dbReference>
<comment type="similarity">
    <text evidence="1">Belongs to the transglycosylase Slt family.</text>
</comment>
<proteinExistence type="inferred from homology"/>
<evidence type="ECO:0000313" key="6">
    <source>
        <dbReference type="EMBL" id="MBB3889686.1"/>
    </source>
</evidence>
<comment type="similarity">
    <text evidence="2">Belongs to the virb1 family.</text>
</comment>
<name>A0A839ZTV9_9CAUL</name>
<evidence type="ECO:0000256" key="1">
    <source>
        <dbReference type="ARBA" id="ARBA00007734"/>
    </source>
</evidence>
<dbReference type="Proteomes" id="UP000530564">
    <property type="component" value="Unassembled WGS sequence"/>
</dbReference>
<dbReference type="CDD" id="cd13401">
    <property type="entry name" value="Slt70-like"/>
    <property type="match status" value="1"/>
</dbReference>
<feature type="domain" description="Transglycosylase SLT" evidence="5">
    <location>
        <begin position="368"/>
        <end position="477"/>
    </location>
</feature>
<dbReference type="InterPro" id="IPR000189">
    <property type="entry name" value="Transglyc_AS"/>
</dbReference>